<feature type="compositionally biased region" description="Polar residues" evidence="1">
    <location>
        <begin position="486"/>
        <end position="509"/>
    </location>
</feature>
<accession>A0A2C5ZCA6</accession>
<feature type="region of interest" description="Disordered" evidence="1">
    <location>
        <begin position="662"/>
        <end position="701"/>
    </location>
</feature>
<dbReference type="AlphaFoldDB" id="A0A2C5ZCA6"/>
<evidence type="ECO:0000313" key="2">
    <source>
        <dbReference type="EMBL" id="PHH78657.1"/>
    </source>
</evidence>
<feature type="region of interest" description="Disordered" evidence="1">
    <location>
        <begin position="1058"/>
        <end position="1084"/>
    </location>
</feature>
<keyword evidence="3" id="KW-1185">Reference proteome</keyword>
<feature type="compositionally biased region" description="Basic and acidic residues" evidence="1">
    <location>
        <begin position="664"/>
        <end position="679"/>
    </location>
</feature>
<dbReference type="OrthoDB" id="5418235at2759"/>
<dbReference type="Proteomes" id="UP000224854">
    <property type="component" value="Unassembled WGS sequence"/>
</dbReference>
<feature type="compositionally biased region" description="Polar residues" evidence="1">
    <location>
        <begin position="520"/>
        <end position="532"/>
    </location>
</feature>
<name>A0A2C5ZCA6_9HYPO</name>
<feature type="region of interest" description="Disordered" evidence="1">
    <location>
        <begin position="483"/>
        <end position="568"/>
    </location>
</feature>
<feature type="compositionally biased region" description="Low complexity" evidence="1">
    <location>
        <begin position="1069"/>
        <end position="1080"/>
    </location>
</feature>
<proteinExistence type="predicted"/>
<sequence>MDHLVGAAPPLPLDKTKLQRLYNDTKQSTLFVQEPCSAQDPFLDSLYRKLRIQQGRLYSWGLEWAEPKDMDATGLGDVIGRSMAATKNILAELQLLARSVATPDDAARFDALVTDLTVSIDSLFALSRSHSMRKPLSKDQRAFESSRFQTPCHLDAQAILHVPSPSSHTHHVVKLDAASPCLTHEMRDAALADHLFLLQHAPFDPIFAATGIMPDMARLEKLCAALQSVSPRVWLGLPRLLGFFEDLDNARLGLLYQFPPLFNALQSVDDSSRALVSLQHLISNPLLEPPLEVKFRLAYNLANSLFELHLRGVSHGALSSNHILFGYTTAQAGAPLSETKSLKDTVDMRHPLLSSFDIFPRPAQQTPWPWNDAIDAHLPSISPSTSPCDEQVADYRHLGLLLVAIGSWQPVQNLADTAALTMPCLDDLAVKCGSLYAAAVCQCFQAEKRGQGDVELLALQNKIRHHLEICCLLDDLGHVSPPEATYTKSPGKKQTTLTRHGLKSSNPSCSAPGPKDAPSQPHTKPSLQQAPSRGSRHDSTTPNTSCAQSTQSAKHSTPKSPQPRPKSKLFTHIPLATDMVQKWNSTLMPLIDHALRSFYRKNPESVEVSLESIGPSPESVQPTVLVVCTSVAKVRAILKKKLAHHFDPSTGLALKVCRGHVVRSRKDSKPPDDAVDQARRANRQYQKKPRNGASIGGWANEQHWPPVSFGGLVLVNDKPYGMSVHHMFGIPGQQDQEGAPRPSIAAPQESCQEVIYSSSNELSDSDLDSCSDASSRLDSDDESDDDESDDGTTQDSPGIRPESHGDFKITQPALEDMDDDYYPNAADEDKEHLLSCHLGDCFASSGIRRKEVNGLVHEIDWALFNFAQDRLPEQNCIFQASGDTQEPGSRHQGQSRYSSPTAVASSLTLGDMEVQSTARTSGQQLGKILPAIASVKLQGRTSISQTYEVATISKDSGASPMGVPGDSGAWLVDCKTGALCAQILAWSPRKQVAYICPMELLLADIAETLEADVRLPGGKPLASLRQIDVVRLSNESLATHCGPSRADKSIALGLEPEEQGHHDQVEQDSSTSSSQSECGSRGTGGVDLSFSGTCTPARMDAGNDLGGLASRLEQLKPGIGRGIGVS</sequence>
<comment type="caution">
    <text evidence="2">The sequence shown here is derived from an EMBL/GenBank/DDBJ whole genome shotgun (WGS) entry which is preliminary data.</text>
</comment>
<feature type="compositionally biased region" description="Acidic residues" evidence="1">
    <location>
        <begin position="779"/>
        <end position="792"/>
    </location>
</feature>
<evidence type="ECO:0000256" key="1">
    <source>
        <dbReference type="SAM" id="MobiDB-lite"/>
    </source>
</evidence>
<gene>
    <name evidence="2" type="ORF">CDD82_2919</name>
</gene>
<dbReference type="EMBL" id="NJEU01000214">
    <property type="protein sequence ID" value="PHH78657.1"/>
    <property type="molecule type" value="Genomic_DNA"/>
</dbReference>
<reference evidence="2 3" key="1">
    <citation type="submission" date="2017-06" db="EMBL/GenBank/DDBJ databases">
        <title>Ant-infecting Ophiocordyceps genomes reveal a high diversity of potential behavioral manipulation genes and a possible major role for enterotoxins.</title>
        <authorList>
            <person name="De Bekker C."/>
            <person name="Evans H.C."/>
            <person name="Brachmann A."/>
            <person name="Hughes D.P."/>
        </authorList>
    </citation>
    <scope>NUCLEOTIDE SEQUENCE [LARGE SCALE GENOMIC DNA]</scope>
    <source>
        <strain evidence="2 3">1348a</strain>
    </source>
</reference>
<feature type="region of interest" description="Disordered" evidence="1">
    <location>
        <begin position="759"/>
        <end position="808"/>
    </location>
</feature>
<feature type="region of interest" description="Disordered" evidence="1">
    <location>
        <begin position="726"/>
        <end position="746"/>
    </location>
</feature>
<organism evidence="2 3">
    <name type="scientific">Ophiocordyceps australis</name>
    <dbReference type="NCBI Taxonomy" id="1399860"/>
    <lineage>
        <taxon>Eukaryota</taxon>
        <taxon>Fungi</taxon>
        <taxon>Dikarya</taxon>
        <taxon>Ascomycota</taxon>
        <taxon>Pezizomycotina</taxon>
        <taxon>Sordariomycetes</taxon>
        <taxon>Hypocreomycetidae</taxon>
        <taxon>Hypocreales</taxon>
        <taxon>Ophiocordycipitaceae</taxon>
        <taxon>Ophiocordyceps</taxon>
    </lineage>
</organism>
<feature type="compositionally biased region" description="Polar residues" evidence="1">
    <location>
        <begin position="540"/>
        <end position="559"/>
    </location>
</feature>
<dbReference type="PANTHER" id="PTHR37542:SF3">
    <property type="entry name" value="PRION-INHIBITION AND PROPAGATION HELO DOMAIN-CONTAINING PROTEIN"/>
    <property type="match status" value="1"/>
</dbReference>
<dbReference type="PANTHER" id="PTHR37542">
    <property type="entry name" value="HELO DOMAIN-CONTAINING PROTEIN-RELATED"/>
    <property type="match status" value="1"/>
</dbReference>
<protein>
    <submittedName>
        <fullName evidence="2">Uncharacterized protein</fullName>
    </submittedName>
</protein>
<evidence type="ECO:0000313" key="3">
    <source>
        <dbReference type="Proteomes" id="UP000224854"/>
    </source>
</evidence>
<feature type="compositionally biased region" description="Basic residues" evidence="1">
    <location>
        <begin position="680"/>
        <end position="690"/>
    </location>
</feature>